<protein>
    <recommendedName>
        <fullName evidence="4">ABC-2 type transport system permease protein</fullName>
    </recommendedName>
</protein>
<feature type="transmembrane region" description="Helical" evidence="1">
    <location>
        <begin position="391"/>
        <end position="409"/>
    </location>
</feature>
<feature type="transmembrane region" description="Helical" evidence="1">
    <location>
        <begin position="246"/>
        <end position="268"/>
    </location>
</feature>
<reference evidence="2 3" key="1">
    <citation type="journal article" date="2019" name="Int. J. Syst. Evol. Microbiol.">
        <title>The Global Catalogue of Microorganisms (GCM) 10K type strain sequencing project: providing services to taxonomists for standard genome sequencing and annotation.</title>
        <authorList>
            <consortium name="The Broad Institute Genomics Platform"/>
            <consortium name="The Broad Institute Genome Sequencing Center for Infectious Disease"/>
            <person name="Wu L."/>
            <person name="Ma J."/>
        </authorList>
    </citation>
    <scope>NUCLEOTIDE SEQUENCE [LARGE SCALE GENOMIC DNA]</scope>
    <source>
        <strain evidence="2 3">JCM 15589</strain>
    </source>
</reference>
<gene>
    <name evidence="2" type="ORF">GCM10009809_06220</name>
</gene>
<feature type="transmembrane region" description="Helical" evidence="1">
    <location>
        <begin position="344"/>
        <end position="362"/>
    </location>
</feature>
<dbReference type="Proteomes" id="UP001501138">
    <property type="component" value="Unassembled WGS sequence"/>
</dbReference>
<evidence type="ECO:0000313" key="2">
    <source>
        <dbReference type="EMBL" id="GAA1712857.1"/>
    </source>
</evidence>
<keyword evidence="1" id="KW-1133">Transmembrane helix</keyword>
<organism evidence="2 3">
    <name type="scientific">Isoptericola hypogeus</name>
    <dbReference type="NCBI Taxonomy" id="300179"/>
    <lineage>
        <taxon>Bacteria</taxon>
        <taxon>Bacillati</taxon>
        <taxon>Actinomycetota</taxon>
        <taxon>Actinomycetes</taxon>
        <taxon>Micrococcales</taxon>
        <taxon>Promicromonosporaceae</taxon>
        <taxon>Isoptericola</taxon>
    </lineage>
</organism>
<keyword evidence="1" id="KW-0472">Membrane</keyword>
<feature type="transmembrane region" description="Helical" evidence="1">
    <location>
        <begin position="21"/>
        <end position="47"/>
    </location>
</feature>
<dbReference type="RefSeq" id="WP_344245587.1">
    <property type="nucleotide sequence ID" value="NZ_BAAAPM010000003.1"/>
</dbReference>
<evidence type="ECO:0008006" key="4">
    <source>
        <dbReference type="Google" id="ProtNLM"/>
    </source>
</evidence>
<keyword evidence="1" id="KW-0812">Transmembrane</keyword>
<name>A0ABN2IVW1_9MICO</name>
<proteinExistence type="predicted"/>
<feature type="transmembrane region" description="Helical" evidence="1">
    <location>
        <begin position="467"/>
        <end position="493"/>
    </location>
</feature>
<evidence type="ECO:0000313" key="3">
    <source>
        <dbReference type="Proteomes" id="UP001501138"/>
    </source>
</evidence>
<feature type="transmembrane region" description="Helical" evidence="1">
    <location>
        <begin position="499"/>
        <end position="523"/>
    </location>
</feature>
<feature type="transmembrane region" description="Helical" evidence="1">
    <location>
        <begin position="319"/>
        <end position="338"/>
    </location>
</feature>
<accession>A0ABN2IVW1</accession>
<keyword evidence="3" id="KW-1185">Reference proteome</keyword>
<sequence>MVAQLVRLKLTLLANAFRRSVWQTIGLVVASLYGLAVLVLVVVAAVAGGTLDAATTGQVLTVVGGLVILGWWVVPIFAFGVDATLDPQRFVTFAIPRRRLLAGLAAAGVVSVPGAVTALAALGVSFAWWREPLALLAALVGAVLAVALCVVGSRATTTALAPLLDSRRYREVLMVVAVVPIVLIGPAFGWIAENVEKSVDGASVQVSVDGGSGAALGDAVGPLARLVAWTPFGAPWALPSAVHDGAWGLLVARLAVAVATLALVWLVWDRALARALVTPRGGAAAGAGKGLGWFSRLPATPTGAVAARCATYWVRDPRYAASIAIIPLLPVMMLVVGLTSGAGGSLMLVVAPLVAWLLGFGISNDVGYDSTAFALHVATGVPGRADRWGRVLPVLVVGLPLTVAFALVGCGVADRWDALPAMLGVSCGTLATSLGISSVVSARLVYPVPKPGESPFKTPQGATVATMVAQMAAMGIIFVLSIPTLGLALPAILLPQPALGWAALAVGAAAGTIVLVVGVRWGARVLDRRRPELLQQVMAFR</sequence>
<comment type="caution">
    <text evidence="2">The sequence shown here is derived from an EMBL/GenBank/DDBJ whole genome shotgun (WGS) entry which is preliminary data.</text>
</comment>
<feature type="transmembrane region" description="Helical" evidence="1">
    <location>
        <begin position="59"/>
        <end position="79"/>
    </location>
</feature>
<feature type="transmembrane region" description="Helical" evidence="1">
    <location>
        <begin position="421"/>
        <end position="446"/>
    </location>
</feature>
<feature type="transmembrane region" description="Helical" evidence="1">
    <location>
        <begin position="133"/>
        <end position="151"/>
    </location>
</feature>
<feature type="transmembrane region" description="Helical" evidence="1">
    <location>
        <begin position="100"/>
        <end position="127"/>
    </location>
</feature>
<evidence type="ECO:0000256" key="1">
    <source>
        <dbReference type="SAM" id="Phobius"/>
    </source>
</evidence>
<feature type="transmembrane region" description="Helical" evidence="1">
    <location>
        <begin position="172"/>
        <end position="192"/>
    </location>
</feature>
<dbReference type="EMBL" id="BAAAPM010000003">
    <property type="protein sequence ID" value="GAA1712857.1"/>
    <property type="molecule type" value="Genomic_DNA"/>
</dbReference>